<protein>
    <submittedName>
        <fullName evidence="2">Uncharacterized protein</fullName>
    </submittedName>
</protein>
<sequence>MVERRDISIHLDRQDGRHPPNLRSRASISLQNRTHRRGEREAVVFAATAMAETRMLHKAFLATMTLMRL</sequence>
<keyword evidence="2" id="KW-0614">Plasmid</keyword>
<organism evidence="2 3">
    <name type="scientific">Rhizobium gallicum</name>
    <dbReference type="NCBI Taxonomy" id="56730"/>
    <lineage>
        <taxon>Bacteria</taxon>
        <taxon>Pseudomonadati</taxon>
        <taxon>Pseudomonadota</taxon>
        <taxon>Alphaproteobacteria</taxon>
        <taxon>Hyphomicrobiales</taxon>
        <taxon>Rhizobiaceae</taxon>
        <taxon>Rhizobium/Agrobacterium group</taxon>
        <taxon>Rhizobium</taxon>
    </lineage>
</organism>
<proteinExistence type="predicted"/>
<evidence type="ECO:0000313" key="2">
    <source>
        <dbReference type="EMBL" id="APO72503.1"/>
    </source>
</evidence>
<dbReference type="AlphaFoldDB" id="A0A1L5NX59"/>
<name>A0A1L5NX59_9HYPH</name>
<evidence type="ECO:0000313" key="3">
    <source>
        <dbReference type="Proteomes" id="UP000184749"/>
    </source>
</evidence>
<dbReference type="EMBL" id="CP017105">
    <property type="protein sequence ID" value="APO72503.1"/>
    <property type="molecule type" value="Genomic_DNA"/>
</dbReference>
<accession>A0A1L5NX59</accession>
<feature type="region of interest" description="Disordered" evidence="1">
    <location>
        <begin position="1"/>
        <end position="23"/>
    </location>
</feature>
<evidence type="ECO:0000256" key="1">
    <source>
        <dbReference type="SAM" id="MobiDB-lite"/>
    </source>
</evidence>
<dbReference type="Proteomes" id="UP000184749">
    <property type="component" value="Plasmid pRgalIE4872d"/>
</dbReference>
<reference evidence="2 3" key="1">
    <citation type="submission" date="2016-09" db="EMBL/GenBank/DDBJ databases">
        <title>The complete genome sequences of Rhizobium gallicum, symbiovars gallicum and phaseoli, symbionts associated to common bean (Phaseolus vulgaris).</title>
        <authorList>
            <person name="Bustos P."/>
            <person name="Santamaria R.I."/>
            <person name="Perez-Carrascal O.M."/>
            <person name="Juarez S."/>
            <person name="Lozano L."/>
            <person name="Martinez-Flores I."/>
            <person name="Martinez-Romero E."/>
            <person name="Cevallos M."/>
            <person name="Romero D."/>
            <person name="Davila G."/>
            <person name="Gonzalez V."/>
        </authorList>
    </citation>
    <scope>NUCLEOTIDE SEQUENCE [LARGE SCALE GENOMIC DNA]</scope>
    <source>
        <strain evidence="2 3">IE4872</strain>
        <plasmid evidence="3">prgalie4872d</plasmid>
    </source>
</reference>
<geneLocation type="plasmid" evidence="3">
    <name>prgalie4872d</name>
</geneLocation>
<feature type="compositionally biased region" description="Basic and acidic residues" evidence="1">
    <location>
        <begin position="1"/>
        <end position="18"/>
    </location>
</feature>
<gene>
    <name evidence="2" type="ORF">IE4872_PD01986</name>
</gene>